<dbReference type="EMBL" id="JXCY01000006">
    <property type="protein sequence ID" value="KOY76249.1"/>
    <property type="molecule type" value="Genomic_DNA"/>
</dbReference>
<dbReference type="Proteomes" id="UP000186588">
    <property type="component" value="Unassembled WGS sequence"/>
</dbReference>
<keyword evidence="2" id="KW-0238">DNA-binding</keyword>
<dbReference type="InterPro" id="IPR036388">
    <property type="entry name" value="WH-like_DNA-bd_sf"/>
</dbReference>
<accession>A0A087EQZ3</accession>
<gene>
    <name evidence="6" type="primary">hxlR</name>
    <name evidence="5" type="ORF">APS55_06305</name>
    <name evidence="6" type="ORF">FF306_00015</name>
    <name evidence="7" type="ORF">RZ71_06980</name>
    <name evidence="8" type="ORF">RZ78_12160</name>
</gene>
<dbReference type="PANTHER" id="PTHR33204:SF37">
    <property type="entry name" value="HTH-TYPE TRANSCRIPTIONAL REGULATOR YODB"/>
    <property type="match status" value="1"/>
</dbReference>
<proteinExistence type="predicted"/>
<dbReference type="Pfam" id="PF01638">
    <property type="entry name" value="HxlR"/>
    <property type="match status" value="1"/>
</dbReference>
<dbReference type="eggNOG" id="COG1733">
    <property type="taxonomic scope" value="Bacteria"/>
</dbReference>
<evidence type="ECO:0000313" key="12">
    <source>
        <dbReference type="Proteomes" id="UP000186588"/>
    </source>
</evidence>
<dbReference type="Proteomes" id="UP000067203">
    <property type="component" value="Chromosome"/>
</dbReference>
<dbReference type="PATRIC" id="fig|148814.10.peg.765"/>
<evidence type="ECO:0000256" key="3">
    <source>
        <dbReference type="ARBA" id="ARBA00023163"/>
    </source>
</evidence>
<dbReference type="Proteomes" id="UP000037778">
    <property type="component" value="Unassembled WGS sequence"/>
</dbReference>
<dbReference type="AlphaFoldDB" id="A0A087EQZ3"/>
<evidence type="ECO:0000313" key="5">
    <source>
        <dbReference type="EMBL" id="ALJ31842.1"/>
    </source>
</evidence>
<evidence type="ECO:0000259" key="4">
    <source>
        <dbReference type="PROSITE" id="PS51118"/>
    </source>
</evidence>
<evidence type="ECO:0000256" key="1">
    <source>
        <dbReference type="ARBA" id="ARBA00023015"/>
    </source>
</evidence>
<evidence type="ECO:0000313" key="9">
    <source>
        <dbReference type="Proteomes" id="UP000037778"/>
    </source>
</evidence>
<keyword evidence="3" id="KW-0804">Transcription</keyword>
<feature type="domain" description="HTH hxlR-type" evidence="4">
    <location>
        <begin position="16"/>
        <end position="115"/>
    </location>
</feature>
<dbReference type="OrthoDB" id="9800966at2"/>
<dbReference type="EMBL" id="CP012920">
    <property type="protein sequence ID" value="ALJ31842.1"/>
    <property type="molecule type" value="Genomic_DNA"/>
</dbReference>
<dbReference type="PROSITE" id="PS51118">
    <property type="entry name" value="HTH_HXLR"/>
    <property type="match status" value="1"/>
</dbReference>
<evidence type="ECO:0000313" key="7">
    <source>
        <dbReference type="EMBL" id="KOY76249.1"/>
    </source>
</evidence>
<name>A0A087EQZ3_9LACO</name>
<evidence type="ECO:0000313" key="10">
    <source>
        <dbReference type="Proteomes" id="UP000050269"/>
    </source>
</evidence>
<dbReference type="SUPFAM" id="SSF46785">
    <property type="entry name" value="Winged helix' DNA-binding domain"/>
    <property type="match status" value="1"/>
</dbReference>
<evidence type="ECO:0000313" key="11">
    <source>
        <dbReference type="Proteomes" id="UP000067203"/>
    </source>
</evidence>
<dbReference type="STRING" id="148814.APS55_06305"/>
<evidence type="ECO:0000256" key="2">
    <source>
        <dbReference type="ARBA" id="ARBA00023125"/>
    </source>
</evidence>
<dbReference type="Gene3D" id="1.10.10.10">
    <property type="entry name" value="Winged helix-like DNA-binding domain superfamily/Winged helix DNA-binding domain"/>
    <property type="match status" value="1"/>
</dbReference>
<reference evidence="5 11" key="3">
    <citation type="journal article" date="2016" name="PeerJ">
        <title>Genome sequencing and analysis of the first complete genome of Lactobacillus kunkeei strain MP2, an Apis mellifera gut isolate.</title>
        <authorList>
            <person name="Asenjo F."/>
            <person name="Olmos A."/>
            <person name="Henriquez-Piskulich P."/>
            <person name="Polanco V."/>
            <person name="Aldea P."/>
            <person name="Ugalde J.A."/>
            <person name="Trombert A.N."/>
        </authorList>
    </citation>
    <scope>NUCLEOTIDE SEQUENCE [LARGE SCALE GENOMIC DNA]</scope>
    <source>
        <strain evidence="5 11">MP2</strain>
    </source>
</reference>
<dbReference type="InterPro" id="IPR036390">
    <property type="entry name" value="WH_DNA-bd_sf"/>
</dbReference>
<keyword evidence="9" id="KW-1185">Reference proteome</keyword>
<dbReference type="RefSeq" id="WP_034530839.1">
    <property type="nucleotide sequence ID" value="NZ_BAABVW010000113.1"/>
</dbReference>
<dbReference type="InterPro" id="IPR002577">
    <property type="entry name" value="HTH_HxlR"/>
</dbReference>
<protein>
    <submittedName>
        <fullName evidence="5">HxlR family transcriptional regulator</fullName>
    </submittedName>
    <submittedName>
        <fullName evidence="7">Putative transcriptional regulator</fullName>
    </submittedName>
</protein>
<dbReference type="PANTHER" id="PTHR33204">
    <property type="entry name" value="TRANSCRIPTIONAL REGULATOR, MARR FAMILY"/>
    <property type="match status" value="1"/>
</dbReference>
<evidence type="ECO:0000313" key="6">
    <source>
        <dbReference type="EMBL" id="GAT89924.1"/>
    </source>
</evidence>
<dbReference type="GO" id="GO:0003677">
    <property type="term" value="F:DNA binding"/>
    <property type="evidence" value="ECO:0007669"/>
    <property type="project" value="UniProtKB-KW"/>
</dbReference>
<reference evidence="9 10" key="1">
    <citation type="journal article" date="2015" name="Genome Biol. Evol.">
        <title>Functionally Structured Genomes in Lactobacillus kunkeei Colonizing the Honey Crop and Food Products of Honeybees and Stingless Bees.</title>
        <authorList>
            <person name="Tamarit D."/>
            <person name="Ellegaard K.M."/>
            <person name="Wikander J."/>
            <person name="Olofsson T."/>
            <person name="Vasquez A."/>
            <person name="Andersson S.G."/>
        </authorList>
    </citation>
    <scope>NUCLEOTIDE SEQUENCE [LARGE SCALE GENOMIC DNA]</scope>
    <source>
        <strain evidence="7 9">LAko</strain>
        <strain evidence="8 10">LMbo</strain>
    </source>
</reference>
<sequence>MAKESQMSTTIDFHLCPKFEQTFQMLGKKWNGLIIETLLVNGPQRFKCIANVVSKCSDRVLVERLKELEEDGIITRKTFCDSSLIQYELTEKGEALGPIMEQIHDWSDQWCDIND</sequence>
<evidence type="ECO:0000313" key="8">
    <source>
        <dbReference type="EMBL" id="KPN82105.1"/>
    </source>
</evidence>
<reference evidence="6 12" key="4">
    <citation type="journal article" date="2016" name="Syst. Appl. Microbiol.">
        <title>Genomic characterization of a fructophilic bee symbiont Lactobacillus kunkeei reveals its niche-specific adaptation.</title>
        <authorList>
            <person name="Maeno S."/>
            <person name="Tanizawa Y."/>
            <person name="Kanesaki Y."/>
            <person name="Kubota E."/>
            <person name="Kumar H."/>
            <person name="Dicks L."/>
            <person name="Salminen S."/>
            <person name="Nakagawa J."/>
            <person name="Arita M."/>
            <person name="Endo A."/>
        </authorList>
    </citation>
    <scope>NUCLEOTIDE SEQUENCE [LARGE SCALE GENOMIC DNA]</scope>
    <source>
        <strain evidence="6 12">FF30-6</strain>
    </source>
</reference>
<keyword evidence="1" id="KW-0805">Transcription regulation</keyword>
<organism evidence="7 9">
    <name type="scientific">Apilactobacillus kunkeei</name>
    <dbReference type="NCBI Taxonomy" id="148814"/>
    <lineage>
        <taxon>Bacteria</taxon>
        <taxon>Bacillati</taxon>
        <taxon>Bacillota</taxon>
        <taxon>Bacilli</taxon>
        <taxon>Lactobacillales</taxon>
        <taxon>Lactobacillaceae</taxon>
        <taxon>Apilactobacillus</taxon>
    </lineage>
</organism>
<dbReference type="Proteomes" id="UP000050269">
    <property type="component" value="Unassembled WGS sequence"/>
</dbReference>
<dbReference type="KEGG" id="lku:APS55_06305"/>
<dbReference type="EMBL" id="BDDX01000001">
    <property type="protein sequence ID" value="GAT89924.1"/>
    <property type="molecule type" value="Genomic_DNA"/>
</dbReference>
<reference evidence="11" key="2">
    <citation type="submission" date="2015-10" db="EMBL/GenBank/DDBJ databases">
        <title>Bioinformatic analysis of the first complete genome sequence of Lactobacillus kunkeei strain MP2, an Apis mellifera gut isolate.</title>
        <authorList>
            <person name="Asenjo F."/>
            <person name="Olmos A."/>
            <person name="Henriquez-Piskulich P."/>
            <person name="Aldea P."/>
            <person name="Ugalde J.A."/>
            <person name="Trombert A.N."/>
        </authorList>
    </citation>
    <scope>NUCLEOTIDE SEQUENCE [LARGE SCALE GENOMIC DNA]</scope>
    <source>
        <strain evidence="11">MP2</strain>
    </source>
</reference>
<dbReference type="EMBL" id="JXDF01000017">
    <property type="protein sequence ID" value="KPN82105.1"/>
    <property type="molecule type" value="Genomic_DNA"/>
</dbReference>